<sequence length="175" mass="19415">MTTSQLPLSVVAAQTAHRPVLEQLWAMFRHDMSAFNRSLPDARGRFRQERLDTALHDPDWAAYLFQLGHSAAGLAIVRGLDADERIISSFFLVHGARRAGHGRAAARAITRLHPGRWAAAYQDVNAAAARFWAAVAFEADERWTLEHRAVPGRPDLPPDAWARFTVEETASGPDP</sequence>
<dbReference type="InterPro" id="IPR016181">
    <property type="entry name" value="Acyl_CoA_acyltransferase"/>
</dbReference>
<comment type="caution">
    <text evidence="1">The sequence shown here is derived from an EMBL/GenBank/DDBJ whole genome shotgun (WGS) entry which is preliminary data.</text>
</comment>
<dbReference type="Proteomes" id="UP001501079">
    <property type="component" value="Unassembled WGS sequence"/>
</dbReference>
<proteinExistence type="predicted"/>
<dbReference type="SUPFAM" id="SSF55729">
    <property type="entry name" value="Acyl-CoA N-acyltransferases (Nat)"/>
    <property type="match status" value="1"/>
</dbReference>
<gene>
    <name evidence="1" type="ORF">GCM10022287_24790</name>
</gene>
<reference evidence="2" key="1">
    <citation type="journal article" date="2019" name="Int. J. Syst. Evol. Microbiol.">
        <title>The Global Catalogue of Microorganisms (GCM) 10K type strain sequencing project: providing services to taxonomists for standard genome sequencing and annotation.</title>
        <authorList>
            <consortium name="The Broad Institute Genomics Platform"/>
            <consortium name="The Broad Institute Genome Sequencing Center for Infectious Disease"/>
            <person name="Wu L."/>
            <person name="Ma J."/>
        </authorList>
    </citation>
    <scope>NUCLEOTIDE SEQUENCE [LARGE SCALE GENOMIC DNA]</scope>
    <source>
        <strain evidence="2">JCM 17591</strain>
    </source>
</reference>
<protein>
    <recommendedName>
        <fullName evidence="3">GNAT family N-acetyltransferase</fullName>
    </recommendedName>
</protein>
<organism evidence="1 2">
    <name type="scientific">Gryllotalpicola koreensis</name>
    <dbReference type="NCBI Taxonomy" id="993086"/>
    <lineage>
        <taxon>Bacteria</taxon>
        <taxon>Bacillati</taxon>
        <taxon>Actinomycetota</taxon>
        <taxon>Actinomycetes</taxon>
        <taxon>Micrococcales</taxon>
        <taxon>Microbacteriaceae</taxon>
        <taxon>Gryllotalpicola</taxon>
    </lineage>
</organism>
<dbReference type="RefSeq" id="WP_344754854.1">
    <property type="nucleotide sequence ID" value="NZ_BAABBW010000004.1"/>
</dbReference>
<evidence type="ECO:0008006" key="3">
    <source>
        <dbReference type="Google" id="ProtNLM"/>
    </source>
</evidence>
<evidence type="ECO:0000313" key="1">
    <source>
        <dbReference type="EMBL" id="GAA4176876.1"/>
    </source>
</evidence>
<keyword evidence="2" id="KW-1185">Reference proteome</keyword>
<dbReference type="EMBL" id="BAABBW010000004">
    <property type="protein sequence ID" value="GAA4176876.1"/>
    <property type="molecule type" value="Genomic_DNA"/>
</dbReference>
<name>A0ABP8A3B7_9MICO</name>
<evidence type="ECO:0000313" key="2">
    <source>
        <dbReference type="Proteomes" id="UP001501079"/>
    </source>
</evidence>
<accession>A0ABP8A3B7</accession>